<dbReference type="InterPro" id="IPR001223">
    <property type="entry name" value="Glyco_hydro18_cat"/>
</dbReference>
<feature type="chain" id="PRO_5046654848" description="chitinase" evidence="7">
    <location>
        <begin position="19"/>
        <end position="1017"/>
    </location>
</feature>
<name>A0ABR0STB8_9HYPO</name>
<dbReference type="SUPFAM" id="SSF54556">
    <property type="entry name" value="Chitinase insertion domain"/>
    <property type="match status" value="1"/>
</dbReference>
<dbReference type="PANTHER" id="PTHR47700">
    <property type="entry name" value="V CHITINASE, PUTATIVE (AFU_ORTHOLOGUE AFUA_6G13720)-RELATED"/>
    <property type="match status" value="1"/>
</dbReference>
<proteinExistence type="inferred from homology"/>
<feature type="domain" description="LysM" evidence="8">
    <location>
        <begin position="285"/>
        <end position="334"/>
    </location>
</feature>
<dbReference type="EC" id="3.2.1.14" evidence="2"/>
<evidence type="ECO:0000256" key="5">
    <source>
        <dbReference type="ARBA" id="ARBA00023295"/>
    </source>
</evidence>
<keyword evidence="7" id="KW-0732">Signal</keyword>
<evidence type="ECO:0000313" key="11">
    <source>
        <dbReference type="Proteomes" id="UP001338125"/>
    </source>
</evidence>
<keyword evidence="5" id="KW-0326">Glycosidase</keyword>
<dbReference type="EMBL" id="JAVFKD010000004">
    <property type="protein sequence ID" value="KAK5995000.1"/>
    <property type="molecule type" value="Genomic_DNA"/>
</dbReference>
<dbReference type="InterPro" id="IPR011583">
    <property type="entry name" value="Chitinase_II/V-like_cat"/>
</dbReference>
<comment type="similarity">
    <text evidence="6">Belongs to the secreted LysM effector family.</text>
</comment>
<evidence type="ECO:0000256" key="7">
    <source>
        <dbReference type="SAM" id="SignalP"/>
    </source>
</evidence>
<keyword evidence="4" id="KW-0843">Virulence</keyword>
<organism evidence="10 11">
    <name type="scientific">Cladobotryum mycophilum</name>
    <dbReference type="NCBI Taxonomy" id="491253"/>
    <lineage>
        <taxon>Eukaryota</taxon>
        <taxon>Fungi</taxon>
        <taxon>Dikarya</taxon>
        <taxon>Ascomycota</taxon>
        <taxon>Pezizomycotina</taxon>
        <taxon>Sordariomycetes</taxon>
        <taxon>Hypocreomycetidae</taxon>
        <taxon>Hypocreales</taxon>
        <taxon>Hypocreaceae</taxon>
        <taxon>Cladobotryum</taxon>
    </lineage>
</organism>
<keyword evidence="3" id="KW-0147">Chitin-binding</keyword>
<evidence type="ECO:0000259" key="9">
    <source>
        <dbReference type="PROSITE" id="PS51910"/>
    </source>
</evidence>
<gene>
    <name evidence="10" type="ORF">PT974_03390</name>
</gene>
<dbReference type="InterPro" id="IPR017853">
    <property type="entry name" value="GH"/>
</dbReference>
<dbReference type="PROSITE" id="PS51910">
    <property type="entry name" value="GH18_2"/>
    <property type="match status" value="1"/>
</dbReference>
<comment type="similarity">
    <text evidence="1">Belongs to the glycosyl hydrolase 18 family. Chitinase class V subfamily.</text>
</comment>
<dbReference type="InterPro" id="IPR018392">
    <property type="entry name" value="LysM"/>
</dbReference>
<dbReference type="Gene3D" id="3.20.20.80">
    <property type="entry name" value="Glycosidases"/>
    <property type="match status" value="2"/>
</dbReference>
<evidence type="ECO:0000256" key="1">
    <source>
        <dbReference type="ARBA" id="ARBA00008682"/>
    </source>
</evidence>
<evidence type="ECO:0000256" key="4">
    <source>
        <dbReference type="ARBA" id="ARBA00023026"/>
    </source>
</evidence>
<dbReference type="Gene3D" id="3.10.50.10">
    <property type="match status" value="1"/>
</dbReference>
<dbReference type="CDD" id="cd00035">
    <property type="entry name" value="ChtBD1"/>
    <property type="match status" value="1"/>
</dbReference>
<evidence type="ECO:0000259" key="8">
    <source>
        <dbReference type="PROSITE" id="PS51782"/>
    </source>
</evidence>
<keyword evidence="5" id="KW-0378">Hydrolase</keyword>
<dbReference type="SUPFAM" id="SSF51445">
    <property type="entry name" value="(Trans)glycosidases"/>
    <property type="match status" value="1"/>
</dbReference>
<protein>
    <recommendedName>
        <fullName evidence="2">chitinase</fullName>
        <ecNumber evidence="2">3.2.1.14</ecNumber>
    </recommendedName>
</protein>
<feature type="domain" description="GH18" evidence="9">
    <location>
        <begin position="411"/>
        <end position="768"/>
    </location>
</feature>
<feature type="signal peptide" evidence="7">
    <location>
        <begin position="1"/>
        <end position="18"/>
    </location>
</feature>
<dbReference type="InterPro" id="IPR036779">
    <property type="entry name" value="LysM_dom_sf"/>
</dbReference>
<dbReference type="InterPro" id="IPR029070">
    <property type="entry name" value="Chitinase_insertion_sf"/>
</dbReference>
<dbReference type="SMART" id="SM00636">
    <property type="entry name" value="Glyco_18"/>
    <property type="match status" value="1"/>
</dbReference>
<comment type="caution">
    <text evidence="10">The sequence shown here is derived from an EMBL/GenBank/DDBJ whole genome shotgun (WGS) entry which is preliminary data.</text>
</comment>
<reference evidence="10 11" key="1">
    <citation type="submission" date="2024-01" db="EMBL/GenBank/DDBJ databases">
        <title>Complete genome of Cladobotryum mycophilum ATHUM6906.</title>
        <authorList>
            <person name="Christinaki A.C."/>
            <person name="Myridakis A.I."/>
            <person name="Kouvelis V.N."/>
        </authorList>
    </citation>
    <scope>NUCLEOTIDE SEQUENCE [LARGE SCALE GENOMIC DNA]</scope>
    <source>
        <strain evidence="10 11">ATHUM6906</strain>
    </source>
</reference>
<dbReference type="Gene3D" id="3.10.350.10">
    <property type="entry name" value="LysM domain"/>
    <property type="match status" value="1"/>
</dbReference>
<accession>A0ABR0STB8</accession>
<dbReference type="Pfam" id="PF00704">
    <property type="entry name" value="Glyco_hydro_18"/>
    <property type="match status" value="1"/>
</dbReference>
<evidence type="ECO:0000256" key="6">
    <source>
        <dbReference type="ARBA" id="ARBA00044955"/>
    </source>
</evidence>
<evidence type="ECO:0000256" key="2">
    <source>
        <dbReference type="ARBA" id="ARBA00012729"/>
    </source>
</evidence>
<evidence type="ECO:0000256" key="3">
    <source>
        <dbReference type="ARBA" id="ARBA00022669"/>
    </source>
</evidence>
<dbReference type="Proteomes" id="UP001338125">
    <property type="component" value="Unassembled WGS sequence"/>
</dbReference>
<evidence type="ECO:0000313" key="10">
    <source>
        <dbReference type="EMBL" id="KAK5995000.1"/>
    </source>
</evidence>
<dbReference type="PANTHER" id="PTHR47700:SF2">
    <property type="entry name" value="CHITINASE"/>
    <property type="match status" value="1"/>
</dbReference>
<dbReference type="PROSITE" id="PS51782">
    <property type="entry name" value="LYSM"/>
    <property type="match status" value="1"/>
</dbReference>
<sequence length="1017" mass="112326">MWLLLSIIITGFLALVPAVDVNEPETFYLALCPCPKECDGTPESWTVYSWLDRLRFCKQPMLLDFAIHNSLEGLSRTVKLRTCTSGDTDDVKNTTTSFRMSHDQRSADDQMPTCFPATQFKLPLKLFLSTDIGSAVVSDLQTTMDHLKRSLADSIHCTTSFLVGYHNQAVVAVYSGSAIENVNTLPSVMNRLLELVGTWDHERLPKSIIMQLCGDDRNAAHTFGISVDTTGDLAADKLDDINIYEIPLFNQDTPSGNNKSTLPQFRSGLTLPVLAPTPGLDGSCESYNVGLSNFCAAIANAHGITVTQLEGFNDGKTWGWNGCDQLVVGLLICLSEGTPPLPAPVSNALCGPIVPGTRYLHYGQTLSDLNPCPLNACCDIWGQYGNTLDHCLTNPGPRGNPASRTRIPIGHTSIAYYESWNWDRPCLNYRVSEISAVDPFYTHIHWAFAIVGGGFNVVVNDRYRQWYNFLSLPEPTQKVISFGGWGRSADAATYDKLRQSMYPRNVDIFVTSIINFMDEYKLDGVHIEWEYPGVTAVPGIPLGQKTDAPNYLAFLKKIAGKAAHGQSFAHLGTCILLVSKGWDFNNGWSQEGCPSGSCPRSHVNFTETLFALSMLNKAGLDASKVVVAYSSYGRSYRVIDRSACERSLDDIGCRFTGPYSNATPGVCTGTAGYLSNAEINEIVTNEANTVVRFDEASHSITLLYGPDWVSFLTDDMKKARLNYYLVYRYAGVADWAIDLQAYTDDDFDPHGEYDLPDTSLSAPCNGNYQTLEELDTAAETIPAHCITIYTLIALNNLLKRSLSDYNDMMSDGYDRKFKTYAKEMAKTAGDTLQSFITENGNKYFSCIVTEPSVCCKVCVSEDGNGRPSHCSYCFEQGNCYSMILIDGHLTPFLINIMVNQSEPYPPDYSKRGFGPDDPFQQTVYWTLLDEAGFYADLESSMAIPRARTKIGTYNRTGLCPSKAAYNHACWYIGYDFNVPVINGYTASDVLDPKEVVLKALTNAQSLGPQIETVISQL</sequence>
<dbReference type="InterPro" id="IPR053214">
    <property type="entry name" value="LysM12-like"/>
</dbReference>
<keyword evidence="11" id="KW-1185">Reference proteome</keyword>